<accession>A0ABY5NKS9</accession>
<sequence>MPQAAALRERFDDPLTRASEITRRTLAWFPIRVWRHFLRNNGFLLAASISYQSLFAIFAVVYVAFAAVGIWVGASPRPSTG</sequence>
<dbReference type="EMBL" id="CP091139">
    <property type="protein sequence ID" value="UUT35772.1"/>
    <property type="molecule type" value="Genomic_DNA"/>
</dbReference>
<evidence type="ECO:0000313" key="2">
    <source>
        <dbReference type="EMBL" id="UUT35772.1"/>
    </source>
</evidence>
<feature type="transmembrane region" description="Helical" evidence="1">
    <location>
        <begin position="42"/>
        <end position="72"/>
    </location>
</feature>
<keyword evidence="1" id="KW-0812">Transmembrane</keyword>
<reference evidence="2" key="1">
    <citation type="submission" date="2022-01" db="EMBL/GenBank/DDBJ databases">
        <title>Microbacterium eymi and Microbacterium rhizovicinus sp. nov., isolated from the rhizospheric soil of Elymus tsukushiensis, a plant native to the Dokdo Islands, Republic of Korea.</title>
        <authorList>
            <person name="Hwang Y.J."/>
        </authorList>
    </citation>
    <scope>NUCLEOTIDE SEQUENCE</scope>
    <source>
        <strain evidence="2">KUDC0405</strain>
    </source>
</reference>
<evidence type="ECO:0000313" key="3">
    <source>
        <dbReference type="Proteomes" id="UP001054811"/>
    </source>
</evidence>
<keyword evidence="1" id="KW-0472">Membrane</keyword>
<proteinExistence type="predicted"/>
<gene>
    <name evidence="2" type="ORF">L2X98_21440</name>
</gene>
<protein>
    <submittedName>
        <fullName evidence="2">Uncharacterized protein</fullName>
    </submittedName>
</protein>
<dbReference type="Proteomes" id="UP001054811">
    <property type="component" value="Chromosome"/>
</dbReference>
<dbReference type="RefSeq" id="WP_259612396.1">
    <property type="nucleotide sequence ID" value="NZ_CP091139.2"/>
</dbReference>
<name>A0ABY5NKS9_9MICO</name>
<organism evidence="2 3">
    <name type="scientific">Microbacterium elymi</name>
    <dbReference type="NCBI Taxonomy" id="2909587"/>
    <lineage>
        <taxon>Bacteria</taxon>
        <taxon>Bacillati</taxon>
        <taxon>Actinomycetota</taxon>
        <taxon>Actinomycetes</taxon>
        <taxon>Micrococcales</taxon>
        <taxon>Microbacteriaceae</taxon>
        <taxon>Microbacterium</taxon>
    </lineage>
</organism>
<keyword evidence="3" id="KW-1185">Reference proteome</keyword>
<evidence type="ECO:0000256" key="1">
    <source>
        <dbReference type="SAM" id="Phobius"/>
    </source>
</evidence>
<keyword evidence="1" id="KW-1133">Transmembrane helix</keyword>